<proteinExistence type="predicted"/>
<reference evidence="1" key="1">
    <citation type="submission" date="2015-10" db="EMBL/GenBank/DDBJ databases">
        <authorList>
            <person name="Gilbert D.G."/>
        </authorList>
    </citation>
    <scope>NUCLEOTIDE SEQUENCE</scope>
    <source>
        <strain evidence="1">Phyl III-seqv23</strain>
    </source>
</reference>
<accession>A0A0S4U8E7</accession>
<evidence type="ECO:0000313" key="1">
    <source>
        <dbReference type="EMBL" id="CUV18505.1"/>
    </source>
</evidence>
<sequence length="74" mass="7894">MPRAYVPVVDGAVMLANRLRDPKASRVAYEAAWIVRVVEANAGGRAGRWLAFGRSLSGGAGTCSFARGISWKQS</sequence>
<protein>
    <submittedName>
        <fullName evidence="1">Uncharacterized protein</fullName>
    </submittedName>
</protein>
<dbReference type="AlphaFoldDB" id="A0A0S4U8E7"/>
<organism evidence="1">
    <name type="scientific">Ralstonia solanacearum</name>
    <name type="common">Pseudomonas solanacearum</name>
    <dbReference type="NCBI Taxonomy" id="305"/>
    <lineage>
        <taxon>Bacteria</taxon>
        <taxon>Pseudomonadati</taxon>
        <taxon>Pseudomonadota</taxon>
        <taxon>Betaproteobacteria</taxon>
        <taxon>Burkholderiales</taxon>
        <taxon>Burkholderiaceae</taxon>
        <taxon>Ralstonia</taxon>
        <taxon>Ralstonia solanacearum species complex</taxon>
    </lineage>
</organism>
<dbReference type="EMBL" id="LN899821">
    <property type="protein sequence ID" value="CUV18505.1"/>
    <property type="molecule type" value="Genomic_DNA"/>
</dbReference>
<name>A0A0S4U8E7_RALSL</name>
<gene>
    <name evidence="1" type="ORF">PSS4_v1_660042</name>
</gene>